<evidence type="ECO:0000256" key="4">
    <source>
        <dbReference type="ARBA" id="ARBA00025649"/>
    </source>
</evidence>
<dbReference type="PANTHER" id="PTHR43153">
    <property type="entry name" value="ELECTRON TRANSFER FLAVOPROTEIN ALPHA"/>
    <property type="match status" value="1"/>
</dbReference>
<dbReference type="InterPro" id="IPR014730">
    <property type="entry name" value="ETF_a/b_N"/>
</dbReference>
<protein>
    <submittedName>
        <fullName evidence="7">Electron transfer flavoprotein subunit alpha/FixB family protein</fullName>
    </submittedName>
</protein>
<comment type="subunit">
    <text evidence="3">Heterodimer of an alpha and a beta subunit.</text>
</comment>
<dbReference type="GO" id="GO:0009055">
    <property type="term" value="F:electron transfer activity"/>
    <property type="evidence" value="ECO:0007669"/>
    <property type="project" value="InterPro"/>
</dbReference>
<evidence type="ECO:0000313" key="7">
    <source>
        <dbReference type="EMBL" id="NMH95574.1"/>
    </source>
</evidence>
<dbReference type="Pfam" id="PF00766">
    <property type="entry name" value="ETF_alpha"/>
    <property type="match status" value="1"/>
</dbReference>
<dbReference type="RefSeq" id="WP_169416219.1">
    <property type="nucleotide sequence ID" value="NZ_JAAXKZ010000213.1"/>
</dbReference>
<evidence type="ECO:0000256" key="3">
    <source>
        <dbReference type="ARBA" id="ARBA00011355"/>
    </source>
</evidence>
<evidence type="ECO:0000256" key="2">
    <source>
        <dbReference type="ARBA" id="ARBA00005817"/>
    </source>
</evidence>
<comment type="similarity">
    <text evidence="2">Belongs to the ETF alpha-subunit/FixB family.</text>
</comment>
<comment type="function">
    <text evidence="4">The electron transfer flavoprotein serves as a specific electron acceptor for other dehydrogenases. It transfers the electrons to the main respiratory chain via ETF-ubiquinone oxidoreductase (ETF dehydrogenase).</text>
</comment>
<feature type="domain" description="Electron transfer flavoprotein alpha/beta-subunit N-terminal" evidence="6">
    <location>
        <begin position="45"/>
        <end position="213"/>
    </location>
</feature>
<dbReference type="NCBIfam" id="NF038209">
    <property type="entry name" value="mft_etfA"/>
    <property type="match status" value="1"/>
</dbReference>
<dbReference type="Proteomes" id="UP000586918">
    <property type="component" value="Unassembled WGS sequence"/>
</dbReference>
<feature type="region of interest" description="Disordered" evidence="5">
    <location>
        <begin position="1"/>
        <end position="40"/>
    </location>
</feature>
<feature type="compositionally biased region" description="Low complexity" evidence="5">
    <location>
        <begin position="8"/>
        <end position="28"/>
    </location>
</feature>
<dbReference type="SUPFAM" id="SSF52402">
    <property type="entry name" value="Adenine nucleotide alpha hydrolases-like"/>
    <property type="match status" value="1"/>
</dbReference>
<dbReference type="InterPro" id="IPR014731">
    <property type="entry name" value="ETF_asu_C"/>
</dbReference>
<evidence type="ECO:0000313" key="8">
    <source>
        <dbReference type="Proteomes" id="UP000586918"/>
    </source>
</evidence>
<dbReference type="SUPFAM" id="SSF52467">
    <property type="entry name" value="DHS-like NAD/FAD-binding domain"/>
    <property type="match status" value="1"/>
</dbReference>
<dbReference type="InterPro" id="IPR001308">
    <property type="entry name" value="ETF_a/FixB"/>
</dbReference>
<dbReference type="GO" id="GO:0033539">
    <property type="term" value="P:fatty acid beta-oxidation using acyl-CoA dehydrogenase"/>
    <property type="evidence" value="ECO:0007669"/>
    <property type="project" value="TreeGrafter"/>
</dbReference>
<keyword evidence="8" id="KW-1185">Reference proteome</keyword>
<accession>A0A848DTP3</accession>
<organism evidence="7 8">
    <name type="scientific">Pseudonocardia bannensis</name>
    <dbReference type="NCBI Taxonomy" id="630973"/>
    <lineage>
        <taxon>Bacteria</taxon>
        <taxon>Bacillati</taxon>
        <taxon>Actinomycetota</taxon>
        <taxon>Actinomycetes</taxon>
        <taxon>Pseudonocardiales</taxon>
        <taxon>Pseudonocardiaceae</taxon>
        <taxon>Pseudonocardia</taxon>
    </lineage>
</organism>
<evidence type="ECO:0000256" key="5">
    <source>
        <dbReference type="SAM" id="MobiDB-lite"/>
    </source>
</evidence>
<dbReference type="Pfam" id="PF01012">
    <property type="entry name" value="ETF"/>
    <property type="match status" value="1"/>
</dbReference>
<comment type="caution">
    <text evidence="7">The sequence shown here is derived from an EMBL/GenBank/DDBJ whole genome shotgun (WGS) entry which is preliminary data.</text>
</comment>
<dbReference type="InterPro" id="IPR029035">
    <property type="entry name" value="DHS-like_NAD/FAD-binding_dom"/>
</dbReference>
<dbReference type="PANTHER" id="PTHR43153:SF1">
    <property type="entry name" value="ELECTRON TRANSFER FLAVOPROTEIN SUBUNIT ALPHA, MITOCHONDRIAL"/>
    <property type="match status" value="1"/>
</dbReference>
<reference evidence="7 8" key="1">
    <citation type="submission" date="2020-04" db="EMBL/GenBank/DDBJ databases">
        <authorList>
            <person name="Klaysubun C."/>
            <person name="Duangmal K."/>
            <person name="Lipun K."/>
        </authorList>
    </citation>
    <scope>NUCLEOTIDE SEQUENCE [LARGE SCALE GENOMIC DNA]</scope>
    <source>
        <strain evidence="7 8">DSM 45300</strain>
    </source>
</reference>
<proteinExistence type="inferred from homology"/>
<sequence length="350" mass="34606">MTAPVPSQAGAQPGPGTTGGTADATAQPLTRPAPEPGPASGCPLAVVVVRDGIVPLGADEAVAEAGGAALLIGSGTKEAAAELPPLRRAWLAEAGAFAPARWAAALAGVLADAGPLLLPASPDGRDLAPRLAAALGRPLLAGVTALREHGADLIRYGGRLAMTATVSGSFVATLQPGIRGAEAVPGEPELTEVDLELPQCPDVEVLEVLPPDPATADLAEAPRILGAGAGLTRGGEPSGTAAIDLLGRVAAALGASVGATRVVTDAGWADYQRQIGATGVVADPDLYIAFGVSGAAQHTGGLGAPEHIVSVNLDPSCPMTAMADLGIVTDAAALLRELADRLLTADEGER</sequence>
<comment type="cofactor">
    <cofactor evidence="1">
        <name>FAD</name>
        <dbReference type="ChEBI" id="CHEBI:57692"/>
    </cofactor>
</comment>
<evidence type="ECO:0000256" key="1">
    <source>
        <dbReference type="ARBA" id="ARBA00001974"/>
    </source>
</evidence>
<dbReference type="Gene3D" id="3.40.50.1220">
    <property type="entry name" value="TPP-binding domain"/>
    <property type="match status" value="1"/>
</dbReference>
<dbReference type="SMART" id="SM00893">
    <property type="entry name" value="ETF"/>
    <property type="match status" value="1"/>
</dbReference>
<dbReference type="InterPro" id="IPR014729">
    <property type="entry name" value="Rossmann-like_a/b/a_fold"/>
</dbReference>
<dbReference type="AlphaFoldDB" id="A0A848DTP3"/>
<name>A0A848DTP3_9PSEU</name>
<dbReference type="Gene3D" id="3.40.50.620">
    <property type="entry name" value="HUPs"/>
    <property type="match status" value="1"/>
</dbReference>
<dbReference type="GO" id="GO:0050660">
    <property type="term" value="F:flavin adenine dinucleotide binding"/>
    <property type="evidence" value="ECO:0007669"/>
    <property type="project" value="InterPro"/>
</dbReference>
<dbReference type="EMBL" id="JAAXKZ010000213">
    <property type="protein sequence ID" value="NMH95574.1"/>
    <property type="molecule type" value="Genomic_DNA"/>
</dbReference>
<gene>
    <name evidence="7" type="ORF">HF519_29345</name>
</gene>
<evidence type="ECO:0000259" key="6">
    <source>
        <dbReference type="SMART" id="SM00893"/>
    </source>
</evidence>